<proteinExistence type="predicted"/>
<name>A0ACB8JLN4_CITSI</name>
<sequence>MNIKNIVHKHPLTLRDNNNKNRQLLCHHCSKPLSPGKFGRCINCRRPGKFCYLCDETVSDEDSLYICEPCWPHSPLCHQSCVDLPREFQISYYLPCCFFKLINEYQSSELDPLVCDFCKERHLGFRYCCELCDFQIGVGCASKIVKYHQDQQHVEHFSHHHPLTLLKLDDVMNCRLCLKRISDGSSYGCAPCKFYIHSSCRELPQEIKHPFHPRHCLKLSISKKKVKYRCDACLFDIQKLRYRCVKCGFNLHPECTSLKPSITYKGHPHLLILVENLSHHSNCEACSFDIQGVPFMRCVVCHLNFHLQCGPQPLQQTVLVETEESDFDLHPECISLKATIEYKGHEHLLTLIEDMSYNADCEACDRTTYGAFFMRCEECELNFHVQCGPRPLPPTVLDKQHGHLLTLRTETLSENNFDQHHCAVCNGEMNQEDPTYYCADFDYQAHVRCVINGLQIDEAVKMNHFSHHHLLFLIENERNNDGIICLACEENIGTNPIYGCDGCKFYLHKSCAELPKEKQHPFHRHPLTLLDHSSRKHHHCNACGKHYKGFSYCCKGCNFNLDLDCSLLLPSIKLELSVHDHTLTLFKKLYDTPTCHGCKLIPPNRDTSLNLDAFYVRCVKCNFNRHLLCCPLPKTIQRDDIHYHRVTIKDNFDDIFDDFDDDEYCCDACETRRQAGECVYHCEKCHFVVDLQCIFSEREIPRKRRGLSHKDMLESLTEEDKKSLTVLEQQLVEGAKLDMFDELKEINQTVIEALLVKYDEEWLKSTTRGMIHNMIQVDDLVLEDLDVYADEIVNVGAYKISRGYAQVLKNMLDKFGDFGASCPLTQNVKTMFLSNLCYVTDTMSNTLLMEIQEHSIFMWWFMLKVVDRVGFRVDFALDHVKSIAADSPFFELRKEIAEHSKEINERKAKIENLKKRAQDSLSSYGSEQLRSEAKRFDQALELKWKSAATGFLDDHEIPKL</sequence>
<comment type="caution">
    <text evidence="1">The sequence shown here is derived from an EMBL/GenBank/DDBJ whole genome shotgun (WGS) entry which is preliminary data.</text>
</comment>
<accession>A0ACB8JLN4</accession>
<protein>
    <submittedName>
        <fullName evidence="1">Cysteine/Histidine-rich C1 domain family protein</fullName>
    </submittedName>
</protein>
<reference evidence="2" key="1">
    <citation type="journal article" date="2023" name="Hortic. Res.">
        <title>A chromosome-level phased genome enabling allele-level studies in sweet orange: a case study on citrus Huanglongbing tolerance.</title>
        <authorList>
            <person name="Wu B."/>
            <person name="Yu Q."/>
            <person name="Deng Z."/>
            <person name="Duan Y."/>
            <person name="Luo F."/>
            <person name="Gmitter F. Jr."/>
        </authorList>
    </citation>
    <scope>NUCLEOTIDE SEQUENCE [LARGE SCALE GENOMIC DNA]</scope>
    <source>
        <strain evidence="2">cv. Valencia</strain>
    </source>
</reference>
<organism evidence="1 2">
    <name type="scientific">Citrus sinensis</name>
    <name type="common">Sweet orange</name>
    <name type="synonym">Citrus aurantium var. sinensis</name>
    <dbReference type="NCBI Taxonomy" id="2711"/>
    <lineage>
        <taxon>Eukaryota</taxon>
        <taxon>Viridiplantae</taxon>
        <taxon>Streptophyta</taxon>
        <taxon>Embryophyta</taxon>
        <taxon>Tracheophyta</taxon>
        <taxon>Spermatophyta</taxon>
        <taxon>Magnoliopsida</taxon>
        <taxon>eudicotyledons</taxon>
        <taxon>Gunneridae</taxon>
        <taxon>Pentapetalae</taxon>
        <taxon>rosids</taxon>
        <taxon>malvids</taxon>
        <taxon>Sapindales</taxon>
        <taxon>Rutaceae</taxon>
        <taxon>Aurantioideae</taxon>
        <taxon>Citrus</taxon>
    </lineage>
</organism>
<evidence type="ECO:0000313" key="1">
    <source>
        <dbReference type="EMBL" id="KAH9718350.1"/>
    </source>
</evidence>
<keyword evidence="2" id="KW-1185">Reference proteome</keyword>
<dbReference type="EMBL" id="CM039176">
    <property type="protein sequence ID" value="KAH9718350.1"/>
    <property type="molecule type" value="Genomic_DNA"/>
</dbReference>
<evidence type="ECO:0000313" key="2">
    <source>
        <dbReference type="Proteomes" id="UP000829398"/>
    </source>
</evidence>
<gene>
    <name evidence="1" type="ORF">KPL71_022188</name>
</gene>
<dbReference type="Proteomes" id="UP000829398">
    <property type="component" value="Chromosome 7"/>
</dbReference>